<feature type="domain" description="Transposase InsH N-terminal" evidence="1">
    <location>
        <begin position="22"/>
        <end position="112"/>
    </location>
</feature>
<proteinExistence type="predicted"/>
<dbReference type="EMBL" id="LQNU01000100">
    <property type="protein sequence ID" value="KZE73942.1"/>
    <property type="molecule type" value="Genomic_DNA"/>
</dbReference>
<comment type="caution">
    <text evidence="3">The sequence shown here is derived from an EMBL/GenBank/DDBJ whole genome shotgun (WGS) entry which is preliminary data.</text>
</comment>
<keyword evidence="4" id="KW-1185">Reference proteome</keyword>
<name>A0A165Q7V4_9FLAO</name>
<sequence length="519" mass="60243">MAKQAPRFKYYAQNQMSLIPHSLDDFIPKLHPVRIINTVIDKLDLESLYDSYAKCGGVSYHPKMLLKVLIYGYLNNVYSSRKLEQACLENVHYMWLSGMSYPDHNTINRFRSSKLKGYIEQIFTQIVELFIEEGFISIEEAYIDGTKIEANANKFTFVWKKAIANYKEKMVQQILEIWGYADSIARQESELPPPPDFKKIDVDTITQAIDTLNAALKDNPDIDQKVKNKLKYITKEYPSKIKEYQEQEATLDDRNSYSKTDNDATFMRMKEDHMDSGFLKAGYNVQISTNNQYILSYSIHSNPTDTTTLIPHLEKFKENYGVLPTAVIADAGYGSQENYTYLESEDIAAFVKYNTFDQEQEQLSKKPRKNSKQDTKPFTADKLFYQHNGDYFVCPMGQQMHYIGDIIRTTTTGFIQTLKQYQAKNCQGCPLNGICHKAKGNRTIEINFELQRYRKQANELLNTKKGIDKRKQRCHDVETVFGNIKQNHRFRRFMLRGKEKVAIEWGLLAIAQNIRKRAA</sequence>
<feature type="domain" description="Transposase DDE" evidence="2">
    <location>
        <begin position="393"/>
        <end position="516"/>
    </location>
</feature>
<gene>
    <name evidence="3" type="ORF">AV926_18145</name>
</gene>
<dbReference type="PANTHER" id="PTHR33408">
    <property type="entry name" value="TRANSPOSASE"/>
    <property type="match status" value="1"/>
</dbReference>
<evidence type="ECO:0000313" key="4">
    <source>
        <dbReference type="Proteomes" id="UP000076630"/>
    </source>
</evidence>
<dbReference type="RefSeq" id="WP_063259232.1">
    <property type="nucleotide sequence ID" value="NZ_JACAJW010000082.1"/>
</dbReference>
<reference evidence="3 4" key="1">
    <citation type="submission" date="2016-01" db="EMBL/GenBank/DDBJ databases">
        <title>Whole genome sequencing of Myroides marinus L41.</title>
        <authorList>
            <person name="Hong K.W."/>
        </authorList>
    </citation>
    <scope>NUCLEOTIDE SEQUENCE [LARGE SCALE GENOMIC DNA]</scope>
    <source>
        <strain evidence="3 4">L41</strain>
    </source>
</reference>
<dbReference type="InterPro" id="IPR008490">
    <property type="entry name" value="Transposase_InsH_N"/>
</dbReference>
<organism evidence="3 4">
    <name type="scientific">Myroides marinus</name>
    <dbReference type="NCBI Taxonomy" id="703342"/>
    <lineage>
        <taxon>Bacteria</taxon>
        <taxon>Pseudomonadati</taxon>
        <taxon>Bacteroidota</taxon>
        <taxon>Flavobacteriia</taxon>
        <taxon>Flavobacteriales</taxon>
        <taxon>Flavobacteriaceae</taxon>
        <taxon>Myroides</taxon>
    </lineage>
</organism>
<dbReference type="InterPro" id="IPR025668">
    <property type="entry name" value="Tnp_DDE_dom"/>
</dbReference>
<evidence type="ECO:0000259" key="2">
    <source>
        <dbReference type="Pfam" id="PF13751"/>
    </source>
</evidence>
<dbReference type="AlphaFoldDB" id="A0A165Q7V4"/>
<accession>A0A165Q7V4</accession>
<dbReference type="Pfam" id="PF05598">
    <property type="entry name" value="DUF772"/>
    <property type="match status" value="1"/>
</dbReference>
<protein>
    <submittedName>
        <fullName evidence="3">Transposase</fullName>
    </submittedName>
</protein>
<evidence type="ECO:0000259" key="1">
    <source>
        <dbReference type="Pfam" id="PF05598"/>
    </source>
</evidence>
<dbReference type="NCBIfam" id="NF033551">
    <property type="entry name" value="transpos_IS1182"/>
    <property type="match status" value="1"/>
</dbReference>
<evidence type="ECO:0000313" key="3">
    <source>
        <dbReference type="EMBL" id="KZE73942.1"/>
    </source>
</evidence>
<dbReference type="InterPro" id="IPR047629">
    <property type="entry name" value="IS1182_transpos"/>
</dbReference>
<dbReference type="Pfam" id="PF13751">
    <property type="entry name" value="DDE_Tnp_1_6"/>
    <property type="match status" value="1"/>
</dbReference>
<dbReference type="PANTHER" id="PTHR33408:SF2">
    <property type="entry name" value="TRANSPOSASE DDE DOMAIN-CONTAINING PROTEIN"/>
    <property type="match status" value="1"/>
</dbReference>
<dbReference type="Proteomes" id="UP000076630">
    <property type="component" value="Unassembled WGS sequence"/>
</dbReference>